<accession>A0A0D2IF62</accession>
<evidence type="ECO:0008006" key="3">
    <source>
        <dbReference type="Google" id="ProtNLM"/>
    </source>
</evidence>
<protein>
    <recommendedName>
        <fullName evidence="3">Arrestin-like N-terminal domain-containing protein</fullName>
    </recommendedName>
</protein>
<evidence type="ECO:0000313" key="1">
    <source>
        <dbReference type="EMBL" id="KIX95746.1"/>
    </source>
</evidence>
<dbReference type="AlphaFoldDB" id="A0A0D2IF62"/>
<proteinExistence type="predicted"/>
<dbReference type="VEuPathDB" id="FungiDB:Z520_08454"/>
<keyword evidence="2" id="KW-1185">Reference proteome</keyword>
<evidence type="ECO:0000313" key="2">
    <source>
        <dbReference type="Proteomes" id="UP000053411"/>
    </source>
</evidence>
<sequence length="462" mass="51580">MTLTISFSHDESKPLTPGSMVLGVVKFMNYEDQVIESLSLTFKGQTSVFLNQYYGDLVSPRTEYASKSYLFSRHLDLYSGECIQHKGNYAWPFALRIPLFAAPRSVPSWSKELFNPKHPWKGDLALQPHPLPPSMQQNGKFVCTIQYILEAKLVHRPPPTNNSESKGREVKSSRTVSVQNLEMPGHSAPGLNYPYVSHRHTVRCPLGESSHWPVRRLLPMLHKKQPPTEPEMNLCFSVLLPKKLELKEHQTLSIPTSCTMNSSTATEELASLTVDASPDLVIHSFKLSLFQQTHVRAGCHTGLSTKCILARKGSCRVPISRISKSVSETAIDTPTTFVNLCDIVDLSVPVEILASDFSTYNIARCHTLEVSFSLEYRGKKYKFTLRRVPIRVGPRSGGELERRLSEGLEMDDEYGCDLAGIQWREYGRTSGFDAGSPRQAIPLVIEGFDGDVPATPPPAYTA</sequence>
<gene>
    <name evidence="1" type="ORF">Z520_08454</name>
</gene>
<dbReference type="GeneID" id="27714200"/>
<dbReference type="Gene3D" id="2.60.40.640">
    <property type="match status" value="1"/>
</dbReference>
<organism evidence="1 2">
    <name type="scientific">Fonsecaea multimorphosa CBS 102226</name>
    <dbReference type="NCBI Taxonomy" id="1442371"/>
    <lineage>
        <taxon>Eukaryota</taxon>
        <taxon>Fungi</taxon>
        <taxon>Dikarya</taxon>
        <taxon>Ascomycota</taxon>
        <taxon>Pezizomycotina</taxon>
        <taxon>Eurotiomycetes</taxon>
        <taxon>Chaetothyriomycetidae</taxon>
        <taxon>Chaetothyriales</taxon>
        <taxon>Herpotrichiellaceae</taxon>
        <taxon>Fonsecaea</taxon>
    </lineage>
</organism>
<name>A0A0D2IF62_9EURO</name>
<dbReference type="InterPro" id="IPR014752">
    <property type="entry name" value="Arrestin-like_C"/>
</dbReference>
<dbReference type="RefSeq" id="XP_016629869.1">
    <property type="nucleotide sequence ID" value="XM_016778950.1"/>
</dbReference>
<dbReference type="OrthoDB" id="4120135at2759"/>
<dbReference type="Proteomes" id="UP000053411">
    <property type="component" value="Unassembled WGS sequence"/>
</dbReference>
<reference evidence="1 2" key="1">
    <citation type="submission" date="2015-01" db="EMBL/GenBank/DDBJ databases">
        <title>The Genome Sequence of Fonsecaea multimorphosa CBS 102226.</title>
        <authorList>
            <consortium name="The Broad Institute Genomics Platform"/>
            <person name="Cuomo C."/>
            <person name="de Hoog S."/>
            <person name="Gorbushina A."/>
            <person name="Stielow B."/>
            <person name="Teixiera M."/>
            <person name="Abouelleil A."/>
            <person name="Chapman S.B."/>
            <person name="Priest M."/>
            <person name="Young S.K."/>
            <person name="Wortman J."/>
            <person name="Nusbaum C."/>
            <person name="Birren B."/>
        </authorList>
    </citation>
    <scope>NUCLEOTIDE SEQUENCE [LARGE SCALE GENOMIC DNA]</scope>
    <source>
        <strain evidence="1 2">CBS 102226</strain>
    </source>
</reference>
<dbReference type="EMBL" id="KN848080">
    <property type="protein sequence ID" value="KIX95746.1"/>
    <property type="molecule type" value="Genomic_DNA"/>
</dbReference>